<evidence type="ECO:0000313" key="6">
    <source>
        <dbReference type="Proteomes" id="UP000274922"/>
    </source>
</evidence>
<dbReference type="Proteomes" id="UP000274922">
    <property type="component" value="Unassembled WGS sequence"/>
</dbReference>
<evidence type="ECO:0000256" key="1">
    <source>
        <dbReference type="SAM" id="MobiDB-lite"/>
    </source>
</evidence>
<keyword evidence="2" id="KW-0732">Signal</keyword>
<keyword evidence="6" id="KW-1185">Reference proteome</keyword>
<feature type="compositionally biased region" description="Pro residues" evidence="1">
    <location>
        <begin position="207"/>
        <end position="217"/>
    </location>
</feature>
<evidence type="ECO:0000313" key="5">
    <source>
        <dbReference type="Proteomes" id="UP000268535"/>
    </source>
</evidence>
<evidence type="ECO:0000256" key="2">
    <source>
        <dbReference type="SAM" id="SignalP"/>
    </source>
</evidence>
<feature type="region of interest" description="Disordered" evidence="1">
    <location>
        <begin position="196"/>
        <end position="273"/>
    </location>
</feature>
<dbReference type="EMBL" id="ML009126">
    <property type="protein sequence ID" value="RKO98026.1"/>
    <property type="molecule type" value="Genomic_DNA"/>
</dbReference>
<feature type="region of interest" description="Disordered" evidence="1">
    <location>
        <begin position="100"/>
        <end position="119"/>
    </location>
</feature>
<reference evidence="5 6" key="1">
    <citation type="journal article" date="2018" name="Nat. Microbiol.">
        <title>Leveraging single-cell genomics to expand the fungal tree of life.</title>
        <authorList>
            <person name="Ahrendt S.R."/>
            <person name="Quandt C.A."/>
            <person name="Ciobanu D."/>
            <person name="Clum A."/>
            <person name="Salamov A."/>
            <person name="Andreopoulos B."/>
            <person name="Cheng J.F."/>
            <person name="Woyke T."/>
            <person name="Pelin A."/>
            <person name="Henrissat B."/>
            <person name="Reynolds N.K."/>
            <person name="Benny G.L."/>
            <person name="Smith M.E."/>
            <person name="James T.Y."/>
            <person name="Grigoriev I.V."/>
        </authorList>
    </citation>
    <scope>NUCLEOTIDE SEQUENCE [LARGE SCALE GENOMIC DNA]</scope>
    <source>
        <strain evidence="5 6">ATCC 52028</strain>
    </source>
</reference>
<reference evidence="3" key="3">
    <citation type="submission" date="2018-08" db="EMBL/GenBank/DDBJ databases">
        <title>Leveraging single-cell genomics to expand the Fungal Tree of Life.</title>
        <authorList>
            <consortium name="DOE Joint Genome Institute"/>
            <person name="Ahrendt S.R."/>
            <person name="Quandt C.A."/>
            <person name="Ciobanu D."/>
            <person name="Clum A."/>
            <person name="Salamov A."/>
            <person name="Andreopoulos B."/>
            <person name="Cheng J.-F."/>
            <person name="Woyke T."/>
            <person name="Pelin A."/>
            <person name="Henrissat B."/>
            <person name="Reynolds N."/>
            <person name="Benny G.L."/>
            <person name="Smith M.E."/>
            <person name="James T.Y."/>
            <person name="Grigoriev I.V."/>
        </authorList>
    </citation>
    <scope>NUCLEOTIDE SEQUENCE</scope>
    <source>
        <strain evidence="3">ATCC 52028</strain>
    </source>
</reference>
<gene>
    <name evidence="3" type="ORF">CAUPRSCDRAFT_10351</name>
    <name evidence="4" type="ORF">CXG81DRAFT_17762</name>
</gene>
<evidence type="ECO:0000313" key="4">
    <source>
        <dbReference type="EMBL" id="RKP02624.1"/>
    </source>
</evidence>
<accession>A0A4P9X231</accession>
<feature type="compositionally biased region" description="Low complexity" evidence="1">
    <location>
        <begin position="232"/>
        <end position="257"/>
    </location>
</feature>
<organism evidence="3 5">
    <name type="scientific">Caulochytrium protostelioides</name>
    <dbReference type="NCBI Taxonomy" id="1555241"/>
    <lineage>
        <taxon>Eukaryota</taxon>
        <taxon>Fungi</taxon>
        <taxon>Fungi incertae sedis</taxon>
        <taxon>Chytridiomycota</taxon>
        <taxon>Chytridiomycota incertae sedis</taxon>
        <taxon>Chytridiomycetes</taxon>
        <taxon>Caulochytriales</taxon>
        <taxon>Caulochytriaceae</taxon>
        <taxon>Caulochytrium</taxon>
    </lineage>
</organism>
<evidence type="ECO:0000313" key="3">
    <source>
        <dbReference type="EMBL" id="RKO98026.1"/>
    </source>
</evidence>
<reference evidence="4" key="2">
    <citation type="submission" date="2018-04" db="EMBL/GenBank/DDBJ databases">
        <title>Leveraging single-cell genomics to expand the Fungal Tree of Life.</title>
        <authorList>
            <consortium name="DOE Joint Genome Institute"/>
            <person name="Ahrendt S.R."/>
            <person name="Quandt C.A."/>
            <person name="Ciobanu D."/>
            <person name="Clum A."/>
            <person name="Salamov A."/>
            <person name="Andreopoulos B."/>
            <person name="Cheng J.-F."/>
            <person name="Woyke T."/>
            <person name="Pelin A."/>
            <person name="Henrissat B."/>
            <person name="Benny G.L."/>
            <person name="Smith M.E."/>
            <person name="James T.Y."/>
            <person name="Grigoriev I.V."/>
        </authorList>
    </citation>
    <scope>NUCLEOTIDE SEQUENCE</scope>
    <source>
        <strain evidence="4">ATCC 52028</strain>
    </source>
</reference>
<dbReference type="AlphaFoldDB" id="A0A4P9X231"/>
<dbReference type="Proteomes" id="UP000268535">
    <property type="component" value="Unassembled WGS sequence"/>
</dbReference>
<proteinExistence type="predicted"/>
<name>A0A4P9X231_9FUNG</name>
<sequence>MAGPIAALRFSLVMLLICSVMIPSVLAVPAPLTHVVPKPHPRTPTDAREPDDFIPPVGDLLASAASEHVQLRDVPVHVPSEWRRLSADVDAVGRLHRVSDASSTPVDGVPVPGAPVDPLSRETLDARRAGRGRSSGRVDRAPIANTASYRIAAPFVDNGDRATSGAGNYELFEFEPLFPNAVDAYEPTAPIRLASGSQVQQKAHFPKMPPQMPPSPPAASSHFERPAEASDAPATTSATLAEASSPDAASASADESSQLPSMKQDTLAEKPGE</sequence>
<feature type="compositionally biased region" description="Low complexity" evidence="1">
    <location>
        <begin position="105"/>
        <end position="118"/>
    </location>
</feature>
<dbReference type="EMBL" id="ML014139">
    <property type="protein sequence ID" value="RKP02624.1"/>
    <property type="molecule type" value="Genomic_DNA"/>
</dbReference>
<protein>
    <submittedName>
        <fullName evidence="3">Uncharacterized protein</fullName>
    </submittedName>
</protein>
<feature type="chain" id="PRO_5036118873" evidence="2">
    <location>
        <begin position="28"/>
        <end position="273"/>
    </location>
</feature>
<feature type="signal peptide" evidence="2">
    <location>
        <begin position="1"/>
        <end position="27"/>
    </location>
</feature>